<dbReference type="InterPro" id="IPR010562">
    <property type="entry name" value="Haemolymph_juvenile_hormone-bd"/>
</dbReference>
<accession>A0A7R9JTJ3</accession>
<dbReference type="Gene3D" id="3.15.10.30">
    <property type="entry name" value="Haemolymph juvenile hormone binding protein"/>
    <property type="match status" value="1"/>
</dbReference>
<name>A0A7R9JTJ3_TIMGE</name>
<reference evidence="1" key="1">
    <citation type="submission" date="2020-11" db="EMBL/GenBank/DDBJ databases">
        <authorList>
            <person name="Tran Van P."/>
        </authorList>
    </citation>
    <scope>NUCLEOTIDE SEQUENCE</scope>
</reference>
<dbReference type="AlphaFoldDB" id="A0A7R9JTJ3"/>
<protein>
    <submittedName>
        <fullName evidence="1">Uncharacterized protein</fullName>
    </submittedName>
</protein>
<proteinExistence type="predicted"/>
<evidence type="ECO:0000313" key="1">
    <source>
        <dbReference type="EMBL" id="CAD7588061.1"/>
    </source>
</evidence>
<organism evidence="1">
    <name type="scientific">Timema genevievae</name>
    <name type="common">Walking stick</name>
    <dbReference type="NCBI Taxonomy" id="629358"/>
    <lineage>
        <taxon>Eukaryota</taxon>
        <taxon>Metazoa</taxon>
        <taxon>Ecdysozoa</taxon>
        <taxon>Arthropoda</taxon>
        <taxon>Hexapoda</taxon>
        <taxon>Insecta</taxon>
        <taxon>Pterygota</taxon>
        <taxon>Neoptera</taxon>
        <taxon>Polyneoptera</taxon>
        <taxon>Phasmatodea</taxon>
        <taxon>Timematodea</taxon>
        <taxon>Timematoidea</taxon>
        <taxon>Timematidae</taxon>
        <taxon>Timema</taxon>
    </lineage>
</organism>
<dbReference type="PANTHER" id="PTHR11008:SF41">
    <property type="entry name" value="RE70318P"/>
    <property type="match status" value="1"/>
</dbReference>
<dbReference type="Pfam" id="PF06585">
    <property type="entry name" value="JHBP"/>
    <property type="match status" value="1"/>
</dbReference>
<dbReference type="InterPro" id="IPR038606">
    <property type="entry name" value="To_sf"/>
</dbReference>
<dbReference type="EMBL" id="OE839652">
    <property type="protein sequence ID" value="CAD7588061.1"/>
    <property type="molecule type" value="Genomic_DNA"/>
</dbReference>
<sequence>MLALSPFNGADRSDDMTGWHHDVIKVDRRHETSRSTIKKPRYCSFSRRSWLNISAPVSMKRPQKALLDALSSSTAVWGLLLLMTASVITGSPKSRVPNYLRICHTRDPKLNDCIKDSISHLIVAMKSGSSELSVAPIDPLDIPFLEMFQSSMNASLQLTFKNTRITGLTNMEILTVK</sequence>
<dbReference type="PANTHER" id="PTHR11008">
    <property type="entry name" value="PROTEIN TAKEOUT-LIKE PROTEIN"/>
    <property type="match status" value="1"/>
</dbReference>
<dbReference type="GO" id="GO:0005615">
    <property type="term" value="C:extracellular space"/>
    <property type="evidence" value="ECO:0007669"/>
    <property type="project" value="TreeGrafter"/>
</dbReference>
<gene>
    <name evidence="1" type="ORF">TGEB3V08_LOCUS2176</name>
</gene>